<organism evidence="2 3">
    <name type="scientific">Pannonibacter tanglangensis</name>
    <dbReference type="NCBI Taxonomy" id="2750084"/>
    <lineage>
        <taxon>Bacteria</taxon>
        <taxon>Pseudomonadati</taxon>
        <taxon>Pseudomonadota</taxon>
        <taxon>Alphaproteobacteria</taxon>
        <taxon>Hyphomicrobiales</taxon>
        <taxon>Stappiaceae</taxon>
        <taxon>Pannonibacter</taxon>
    </lineage>
</organism>
<accession>A0ABW9ZIT5</accession>
<dbReference type="SUPFAM" id="SSF53474">
    <property type="entry name" value="alpha/beta-Hydrolases"/>
    <property type="match status" value="1"/>
</dbReference>
<feature type="region of interest" description="Disordered" evidence="1">
    <location>
        <begin position="181"/>
        <end position="207"/>
    </location>
</feature>
<dbReference type="InterPro" id="IPR010662">
    <property type="entry name" value="RBBP9/YdeN"/>
</dbReference>
<name>A0ABW9ZIT5_9HYPH</name>
<dbReference type="Gene3D" id="3.40.50.1820">
    <property type="entry name" value="alpha/beta hydrolase"/>
    <property type="match status" value="1"/>
</dbReference>
<gene>
    <name evidence="2" type="ORF">GWI71_13900</name>
</gene>
<dbReference type="EMBL" id="JAABLP010000003">
    <property type="protein sequence ID" value="NBN64782.1"/>
    <property type="molecule type" value="Genomic_DNA"/>
</dbReference>
<keyword evidence="2" id="KW-0378">Hydrolase</keyword>
<dbReference type="RefSeq" id="WP_161676727.1">
    <property type="nucleotide sequence ID" value="NZ_JAABLP010000003.1"/>
</dbReference>
<proteinExistence type="predicted"/>
<evidence type="ECO:0000256" key="1">
    <source>
        <dbReference type="SAM" id="MobiDB-lite"/>
    </source>
</evidence>
<keyword evidence="3" id="KW-1185">Reference proteome</keyword>
<reference evidence="2 3" key="1">
    <citation type="submission" date="2020-01" db="EMBL/GenBank/DDBJ databases">
        <authorList>
            <person name="Peng S.Y."/>
            <person name="Li J."/>
            <person name="Wang M."/>
            <person name="Wang L."/>
            <person name="Wang C.Q."/>
            <person name="Wang J.R."/>
        </authorList>
    </citation>
    <scope>NUCLEOTIDE SEQUENCE [LARGE SCALE GENOMIC DNA]</scope>
    <source>
        <strain evidence="2 3">XCT-34</strain>
    </source>
</reference>
<comment type="caution">
    <text evidence="2">The sequence shown here is derived from an EMBL/GenBank/DDBJ whole genome shotgun (WGS) entry which is preliminary data.</text>
</comment>
<protein>
    <submittedName>
        <fullName evidence="2">Alpha/beta hydrolase</fullName>
    </submittedName>
</protein>
<evidence type="ECO:0000313" key="3">
    <source>
        <dbReference type="Proteomes" id="UP000541347"/>
    </source>
</evidence>
<dbReference type="Proteomes" id="UP000541347">
    <property type="component" value="Unassembled WGS sequence"/>
</dbReference>
<dbReference type="InterPro" id="IPR029058">
    <property type="entry name" value="AB_hydrolase_fold"/>
</dbReference>
<dbReference type="GO" id="GO:0016787">
    <property type="term" value="F:hydrolase activity"/>
    <property type="evidence" value="ECO:0007669"/>
    <property type="project" value="UniProtKB-KW"/>
</dbReference>
<sequence length="207" mass="23017">MSVTLIIPGLGGSCDKHWQSWWLKTDPEAVWVAQDDWSAEDPLQWDLTIARHLYAHPRANVVAHSLGVIAIARVAARWPSLEIGSALLVAPADVEQGIGARRLGHFGQLPRERFDFRAAVVASRNDPWMTFARAGRLADDWGARLIDLGQAGHINVEAGFGPWPEGKTLLRDLSLIPHRRLPQTREDARETLTPLTSGDDRRVRAPH</sequence>
<feature type="compositionally biased region" description="Basic and acidic residues" evidence="1">
    <location>
        <begin position="198"/>
        <end position="207"/>
    </location>
</feature>
<dbReference type="Pfam" id="PF06821">
    <property type="entry name" value="Ser_hydrolase"/>
    <property type="match status" value="1"/>
</dbReference>
<evidence type="ECO:0000313" key="2">
    <source>
        <dbReference type="EMBL" id="NBN64782.1"/>
    </source>
</evidence>